<reference evidence="4 5" key="1">
    <citation type="submission" date="2023-02" db="EMBL/GenBank/DDBJ databases">
        <title>Genome sequence of Novosphingobium humi KACC 19094.</title>
        <authorList>
            <person name="Kim S."/>
            <person name="Heo J."/>
            <person name="Kwon S.-W."/>
        </authorList>
    </citation>
    <scope>NUCLEOTIDE SEQUENCE [LARGE SCALE GENOMIC DNA]</scope>
    <source>
        <strain evidence="4 5">KACC 19094</strain>
        <plasmid evidence="4 5">unnamed1</plasmid>
    </source>
</reference>
<name>A0ABY7U0Y1_9SPHN</name>
<evidence type="ECO:0000313" key="5">
    <source>
        <dbReference type="Proteomes" id="UP001218231"/>
    </source>
</evidence>
<proteinExistence type="predicted"/>
<keyword evidence="2 4" id="KW-0378">Hydrolase</keyword>
<keyword evidence="1 3" id="KW-0732">Signal</keyword>
<evidence type="ECO:0000256" key="3">
    <source>
        <dbReference type="SAM" id="SignalP"/>
    </source>
</evidence>
<dbReference type="Proteomes" id="UP001218231">
    <property type="component" value="Plasmid unnamed1"/>
</dbReference>
<evidence type="ECO:0000256" key="2">
    <source>
        <dbReference type="ARBA" id="ARBA00022801"/>
    </source>
</evidence>
<accession>A0ABY7U0Y1</accession>
<sequence length="1099" mass="118684">MRRTVPLFALLAASALAGPAVAQPLNEGFQNPPPSARPRVWWHWLNGNVTRDGIDRDLDWMARMGIGGVQNFDANLATPQIVDKRLVYMQPDWKEAFRHAVIAAEQKGLEFTIASSPGWSETGGPWVPPEDGMKKLVWSQTNLPGGQRFNGKLADLPHVTGPFQNLPSAEPFASGKDGKLPEASGQVAVLAVPWRAEALPVPHVAEGDARSLTDDDLQTGLDLPLGADGTAALEITYDRPVSLQSLRLFVHDAQPPFAPPRYHGQIEAWLDGAWQKLGDVALSAVPGTVAFRPVTAARFRLVIATTSTPPPDNFLGSVAGAEITPLFPSSGPVTKVRIGELRFLPGPVVHQAEAKAGFATVPDYAAIDTPIAAQGVAPDDIVDLTGRVKPDGTLDWTPPAGKEWRVMRFGWSLTGKSNHPATAEATGLEVDKYDAEAVERYMRRYLALYRDAVGSEWMGAKGIRAILTDSIEVGASNWTPHLMEEFRQRRGYDPLPFLPALTGIPVGSTGQSDQFLHDFRQTLADLMAQAHYGTVARVAHENGLKVYGEALEAGRPVLGDDMAMRSHADVPMAALWAWTSGKGPRGSYLGDMRGAASVAHFYGQNLVAAESMTSAYSPWAFAPADLKPVVDLEFASGVNRPIIHTSVHQPEDTKLPGLSLGIFGQYFNRHESWAEMARPWVDYIARSSYLLQQGRFGADIALFNGEDTPVTTAFSTAIPKGLPRHYGYDFLNAEMLGALKVEGTTEGKREAVSPGGVRYRAIMLGGTSRFMTIGTLRRLKALVEAGVPLIGDKPLHSPGLGDDPASFAREADALWNHPQVMPGGDIEAAMERLGITPDWQALTPSGADLQFVHRILPDGDIYFVSNPSDRTIKAEVALRAATAPQVWNPRDGSAMAAGARADGARTIVSLDLAPHDSRFVVFGAAPGIKPAPKAIGAAHRAITIATPWRVRFAGLAAPAPVVMPRLVALEKSAAKAQRYFSGTITYDNSFILPRGQRPGMPLRIDLGRYGDVAQVLVNGRLAGTVWFAGDRVDIGAFVRKGRNELRVRVTNLWVNRLIGDAQPGARPVTWTAVPTYRPDAPLRPSGLIGPVRILSQEKP</sequence>
<dbReference type="PANTHER" id="PTHR43817:SF1">
    <property type="entry name" value="HYDROLASE, FAMILY 43, PUTATIVE (AFU_ORTHOLOGUE AFUA_3G01660)-RELATED"/>
    <property type="match status" value="1"/>
</dbReference>
<evidence type="ECO:0000256" key="1">
    <source>
        <dbReference type="ARBA" id="ARBA00022729"/>
    </source>
</evidence>
<organism evidence="4 5">
    <name type="scientific">Novosphingobium humi</name>
    <dbReference type="NCBI Taxonomy" id="2282397"/>
    <lineage>
        <taxon>Bacteria</taxon>
        <taxon>Pseudomonadati</taxon>
        <taxon>Pseudomonadota</taxon>
        <taxon>Alphaproteobacteria</taxon>
        <taxon>Sphingomonadales</taxon>
        <taxon>Sphingomonadaceae</taxon>
        <taxon>Novosphingobium</taxon>
    </lineage>
</organism>
<protein>
    <submittedName>
        <fullName evidence="4">Glycosyl hydrolase</fullName>
    </submittedName>
</protein>
<dbReference type="Gene3D" id="2.60.120.260">
    <property type="entry name" value="Galactose-binding domain-like"/>
    <property type="match status" value="1"/>
</dbReference>
<geneLocation type="plasmid" evidence="4 5">
    <name>unnamed1</name>
</geneLocation>
<dbReference type="RefSeq" id="WP_273619468.1">
    <property type="nucleotide sequence ID" value="NZ_CP117418.1"/>
</dbReference>
<gene>
    <name evidence="4" type="ORF">PQ457_19480</name>
</gene>
<dbReference type="NCBIfam" id="NF045579">
    <property type="entry name" value="rhamnoside_JR"/>
    <property type="match status" value="1"/>
</dbReference>
<feature type="signal peptide" evidence="3">
    <location>
        <begin position="1"/>
        <end position="22"/>
    </location>
</feature>
<feature type="chain" id="PRO_5045622925" evidence="3">
    <location>
        <begin position="23"/>
        <end position="1099"/>
    </location>
</feature>
<dbReference type="EMBL" id="CP117418">
    <property type="protein sequence ID" value="WCT79189.1"/>
    <property type="molecule type" value="Genomic_DNA"/>
</dbReference>
<dbReference type="PANTHER" id="PTHR43817">
    <property type="entry name" value="GLYCOSYL HYDROLASE"/>
    <property type="match status" value="1"/>
</dbReference>
<keyword evidence="4" id="KW-0614">Plasmid</keyword>
<dbReference type="GO" id="GO:0016787">
    <property type="term" value="F:hydrolase activity"/>
    <property type="evidence" value="ECO:0007669"/>
    <property type="project" value="UniProtKB-KW"/>
</dbReference>
<dbReference type="Pfam" id="PF17132">
    <property type="entry name" value="Glyco_hydro_106"/>
    <property type="match status" value="1"/>
</dbReference>
<keyword evidence="5" id="KW-1185">Reference proteome</keyword>
<dbReference type="SUPFAM" id="SSF49785">
    <property type="entry name" value="Galactose-binding domain-like"/>
    <property type="match status" value="1"/>
</dbReference>
<evidence type="ECO:0000313" key="4">
    <source>
        <dbReference type="EMBL" id="WCT79189.1"/>
    </source>
</evidence>
<dbReference type="InterPro" id="IPR008979">
    <property type="entry name" value="Galactose-bd-like_sf"/>
</dbReference>